<feature type="compositionally biased region" description="Low complexity" evidence="4">
    <location>
        <begin position="425"/>
        <end position="442"/>
    </location>
</feature>
<dbReference type="InterPro" id="IPR011006">
    <property type="entry name" value="CheY-like_superfamily"/>
</dbReference>
<proteinExistence type="predicted"/>
<dbReference type="OrthoDB" id="2804412at2759"/>
<gene>
    <name evidence="6" type="ORF">CERSUDRAFT_94747</name>
</gene>
<sequence>MAKPADEFHANKVYAEQLFPLGHGMPLWEPEPNGTGEVEIGDVGYIQDGGFYRLFNATHTRDDPINLRFGCPDAFCPLVTNDRLYYMRPHALSPGTLCSKSIKRAELDVQAASPAGGGGLSFTYTGGRGAILNLLDPATRMRLHEDRAVVEYMAQNFDTWYHFATETLRMDLHQSDIVFVRGWMKTSRWAVAAFAQGGQSGTLTFNINPAFPASASLNVSVAKDVTVSHQYRAGPFSQTSPAQYQSITQNPDNSSMSLAESEYKCDQCIFLHYYKMRSRFWRPRVIKAAGGPRDFEYYPDDEVDLSVASEPLTPDVDDIESIPGTYPMPDPVDDILEYILESSTANVAIAHDGLVSQLCSTIELDLPEKLSTLLGQIRPSIEVDEQGVGTLSIMRRRARSDKKHSEAIPESLTAKTDLCTPVFASSPSNTPSPTSGPLSSRSQVIRDPLPRRSSKRSTSDTEQSASPSQKRRKSVADENATPISVLIVDDNPINLTILSTFMRKKNIKYDVAKNGEEAVQKWRIGEFRLILMDLQMPVMDGLEATKEIRRMERDKDASSDSVPLPPGRQNAPPEKSALDIDSGLSTASRPSAIIVALTASSLPSDRTAALSAGCDDFLTKPVSMHWLNSKIVEWR</sequence>
<feature type="modified residue" description="4-aspartylphosphate" evidence="3">
    <location>
        <position position="533"/>
    </location>
</feature>
<dbReference type="PANTHER" id="PTHR43719">
    <property type="entry name" value="TWO-COMPONENT HISTIDINE KINASE"/>
    <property type="match status" value="1"/>
</dbReference>
<dbReference type="Proteomes" id="UP000016930">
    <property type="component" value="Unassembled WGS sequence"/>
</dbReference>
<dbReference type="PROSITE" id="PS50110">
    <property type="entry name" value="RESPONSE_REGULATORY"/>
    <property type="match status" value="1"/>
</dbReference>
<dbReference type="InterPro" id="IPR001789">
    <property type="entry name" value="Sig_transdc_resp-reg_receiver"/>
</dbReference>
<dbReference type="STRING" id="914234.M2QZS7"/>
<dbReference type="SMART" id="SM00448">
    <property type="entry name" value="REC"/>
    <property type="match status" value="1"/>
</dbReference>
<dbReference type="FunFam" id="3.40.50.2300:FF:000146">
    <property type="entry name" value="Putative two-component response regulator SSK1p"/>
    <property type="match status" value="1"/>
</dbReference>
<evidence type="ECO:0000313" key="6">
    <source>
        <dbReference type="EMBL" id="EMD37750.1"/>
    </source>
</evidence>
<evidence type="ECO:0000256" key="1">
    <source>
        <dbReference type="ARBA" id="ARBA00022553"/>
    </source>
</evidence>
<dbReference type="Gene3D" id="3.40.50.2300">
    <property type="match status" value="1"/>
</dbReference>
<evidence type="ECO:0000256" key="4">
    <source>
        <dbReference type="SAM" id="MobiDB-lite"/>
    </source>
</evidence>
<dbReference type="GO" id="GO:0000156">
    <property type="term" value="F:phosphorelay response regulator activity"/>
    <property type="evidence" value="ECO:0007669"/>
    <property type="project" value="UniProtKB-ARBA"/>
</dbReference>
<keyword evidence="1 3" id="KW-0597">Phosphoprotein</keyword>
<keyword evidence="2" id="KW-0902">Two-component regulatory system</keyword>
<dbReference type="SUPFAM" id="SSF52172">
    <property type="entry name" value="CheY-like"/>
    <property type="match status" value="1"/>
</dbReference>
<dbReference type="EMBL" id="KB445796">
    <property type="protein sequence ID" value="EMD37750.1"/>
    <property type="molecule type" value="Genomic_DNA"/>
</dbReference>
<organism evidence="6 7">
    <name type="scientific">Ceriporiopsis subvermispora (strain B)</name>
    <name type="common">White-rot fungus</name>
    <name type="synonym">Gelatoporia subvermispora</name>
    <dbReference type="NCBI Taxonomy" id="914234"/>
    <lineage>
        <taxon>Eukaryota</taxon>
        <taxon>Fungi</taxon>
        <taxon>Dikarya</taxon>
        <taxon>Basidiomycota</taxon>
        <taxon>Agaricomycotina</taxon>
        <taxon>Agaricomycetes</taxon>
        <taxon>Polyporales</taxon>
        <taxon>Gelatoporiaceae</taxon>
        <taxon>Gelatoporia</taxon>
    </lineage>
</organism>
<evidence type="ECO:0000259" key="5">
    <source>
        <dbReference type="PROSITE" id="PS50110"/>
    </source>
</evidence>
<feature type="region of interest" description="Disordered" evidence="4">
    <location>
        <begin position="419"/>
        <end position="477"/>
    </location>
</feature>
<accession>M2QZS7</accession>
<dbReference type="AlphaFoldDB" id="M2QZS7"/>
<evidence type="ECO:0000256" key="3">
    <source>
        <dbReference type="PROSITE-ProRule" id="PRU00169"/>
    </source>
</evidence>
<name>M2QZS7_CERS8</name>
<protein>
    <submittedName>
        <fullName evidence="6">Response regulator receiver</fullName>
    </submittedName>
</protein>
<reference evidence="6 7" key="1">
    <citation type="journal article" date="2012" name="Proc. Natl. Acad. Sci. U.S.A.">
        <title>Comparative genomics of Ceriporiopsis subvermispora and Phanerochaete chrysosporium provide insight into selective ligninolysis.</title>
        <authorList>
            <person name="Fernandez-Fueyo E."/>
            <person name="Ruiz-Duenas F.J."/>
            <person name="Ferreira P."/>
            <person name="Floudas D."/>
            <person name="Hibbett D.S."/>
            <person name="Canessa P."/>
            <person name="Larrondo L.F."/>
            <person name="James T.Y."/>
            <person name="Seelenfreund D."/>
            <person name="Lobos S."/>
            <person name="Polanco R."/>
            <person name="Tello M."/>
            <person name="Honda Y."/>
            <person name="Watanabe T."/>
            <person name="Watanabe T."/>
            <person name="Ryu J.S."/>
            <person name="Kubicek C.P."/>
            <person name="Schmoll M."/>
            <person name="Gaskell J."/>
            <person name="Hammel K.E."/>
            <person name="St John F.J."/>
            <person name="Vanden Wymelenberg A."/>
            <person name="Sabat G."/>
            <person name="Splinter BonDurant S."/>
            <person name="Syed K."/>
            <person name="Yadav J.S."/>
            <person name="Doddapaneni H."/>
            <person name="Subramanian V."/>
            <person name="Lavin J.L."/>
            <person name="Oguiza J.A."/>
            <person name="Perez G."/>
            <person name="Pisabarro A.G."/>
            <person name="Ramirez L."/>
            <person name="Santoyo F."/>
            <person name="Master E."/>
            <person name="Coutinho P.M."/>
            <person name="Henrissat B."/>
            <person name="Lombard V."/>
            <person name="Magnuson J.K."/>
            <person name="Kuees U."/>
            <person name="Hori C."/>
            <person name="Igarashi K."/>
            <person name="Samejima M."/>
            <person name="Held B.W."/>
            <person name="Barry K.W."/>
            <person name="LaButti K.M."/>
            <person name="Lapidus A."/>
            <person name="Lindquist E.A."/>
            <person name="Lucas S.M."/>
            <person name="Riley R."/>
            <person name="Salamov A.A."/>
            <person name="Hoffmeister D."/>
            <person name="Schwenk D."/>
            <person name="Hadar Y."/>
            <person name="Yarden O."/>
            <person name="de Vries R.P."/>
            <person name="Wiebenga A."/>
            <person name="Stenlid J."/>
            <person name="Eastwood D."/>
            <person name="Grigoriev I.V."/>
            <person name="Berka R.M."/>
            <person name="Blanchette R.A."/>
            <person name="Kersten P."/>
            <person name="Martinez A.T."/>
            <person name="Vicuna R."/>
            <person name="Cullen D."/>
        </authorList>
    </citation>
    <scope>NUCLEOTIDE SEQUENCE [LARGE SCALE GENOMIC DNA]</scope>
    <source>
        <strain evidence="6 7">B</strain>
    </source>
</reference>
<dbReference type="PANTHER" id="PTHR43719:SF28">
    <property type="entry name" value="PEROXIDE STRESS-ACTIVATED HISTIDINE KINASE MAK1-RELATED"/>
    <property type="match status" value="1"/>
</dbReference>
<keyword evidence="7" id="KW-1185">Reference proteome</keyword>
<dbReference type="HOGENOM" id="CLU_430820_0_0_1"/>
<evidence type="ECO:0000256" key="2">
    <source>
        <dbReference type="ARBA" id="ARBA00023012"/>
    </source>
</evidence>
<feature type="domain" description="Response regulatory" evidence="5">
    <location>
        <begin position="484"/>
        <end position="635"/>
    </location>
</feature>
<feature type="region of interest" description="Disordered" evidence="4">
    <location>
        <begin position="552"/>
        <end position="577"/>
    </location>
</feature>
<dbReference type="InterPro" id="IPR050956">
    <property type="entry name" value="2C_system_His_kinase"/>
</dbReference>
<evidence type="ECO:0000313" key="7">
    <source>
        <dbReference type="Proteomes" id="UP000016930"/>
    </source>
</evidence>
<dbReference type="CDD" id="cd17546">
    <property type="entry name" value="REC_hyHK_CKI1_RcsC-like"/>
    <property type="match status" value="1"/>
</dbReference>
<dbReference type="Pfam" id="PF00072">
    <property type="entry name" value="Response_reg"/>
    <property type="match status" value="1"/>
</dbReference>